<organism evidence="6 7">
    <name type="scientific">Pseudotabrizicola algicola</name>
    <dbReference type="NCBI Taxonomy" id="2709381"/>
    <lineage>
        <taxon>Bacteria</taxon>
        <taxon>Pseudomonadati</taxon>
        <taxon>Pseudomonadota</taxon>
        <taxon>Alphaproteobacteria</taxon>
        <taxon>Rhodobacterales</taxon>
        <taxon>Paracoccaceae</taxon>
        <taxon>Pseudotabrizicola</taxon>
    </lineage>
</organism>
<sequence length="281" mass="29498">MPLQSLAPMLCAARERGYAVAQFNVDTIEIAQAVLIAAQDMRSPVILAIGQGVDRVGRMEAVAAGILQLARHVTVPVCLHLDHSESLPQIDRALALGFTGIMIDASSHPMIDNISATRMVMDLCRQIGAGVEAELGRIAGVEDGLSVGENQVFSVSFDTVQQYVAAVRPDALAVAVGTAHGFYKAAPKIDFKLIAKLRAANMPPLVLHGGSGLADDVLRQAVEIGISKMNFATELRHAYVEATRLAATSGASIFDVLRSGADAAADVARSKLTLVGSSGQC</sequence>
<dbReference type="AlphaFoldDB" id="A0A6B3RZN5"/>
<feature type="binding site" evidence="5">
    <location>
        <position position="104"/>
    </location>
    <ligand>
        <name>Zn(2+)</name>
        <dbReference type="ChEBI" id="CHEBI:29105"/>
        <label>2</label>
    </ligand>
</feature>
<accession>A0A6B3RZN5</accession>
<proteinExistence type="predicted"/>
<dbReference type="EMBL" id="JAAIKE010000014">
    <property type="protein sequence ID" value="NEX48602.1"/>
    <property type="molecule type" value="Genomic_DNA"/>
</dbReference>
<dbReference type="SUPFAM" id="SSF51569">
    <property type="entry name" value="Aldolase"/>
    <property type="match status" value="1"/>
</dbReference>
<dbReference type="PANTHER" id="PTHR30304">
    <property type="entry name" value="D-TAGATOSE-1,6-BISPHOSPHATE ALDOLASE"/>
    <property type="match status" value="1"/>
</dbReference>
<dbReference type="GO" id="GO:0008270">
    <property type="term" value="F:zinc ion binding"/>
    <property type="evidence" value="ECO:0007669"/>
    <property type="project" value="InterPro"/>
</dbReference>
<comment type="cofactor">
    <cofactor evidence="5">
        <name>Zn(2+)</name>
        <dbReference type="ChEBI" id="CHEBI:29105"/>
    </cofactor>
    <text evidence="5">Binds 2 Zn(2+) ions per subunit. One is catalytic and the other provides a structural contribution.</text>
</comment>
<keyword evidence="2" id="KW-0113">Calvin cycle</keyword>
<dbReference type="Gene3D" id="3.20.20.70">
    <property type="entry name" value="Aldolase class I"/>
    <property type="match status" value="1"/>
</dbReference>
<feature type="binding site" evidence="4">
    <location>
        <begin position="209"/>
        <end position="211"/>
    </location>
    <ligand>
        <name>dihydroxyacetone phosphate</name>
        <dbReference type="ChEBI" id="CHEBI:57642"/>
    </ligand>
</feature>
<dbReference type="InterPro" id="IPR050246">
    <property type="entry name" value="Class_II_FBP_aldolase"/>
</dbReference>
<dbReference type="UniPathway" id="UPA00116"/>
<dbReference type="InterPro" id="IPR000771">
    <property type="entry name" value="FBA_II"/>
</dbReference>
<evidence type="ECO:0000256" key="2">
    <source>
        <dbReference type="ARBA" id="ARBA00022567"/>
    </source>
</evidence>
<feature type="active site" description="Proton donor" evidence="3">
    <location>
        <position position="82"/>
    </location>
</feature>
<name>A0A6B3RZN5_9RHOB</name>
<keyword evidence="5" id="KW-0862">Zinc</keyword>
<dbReference type="Proteomes" id="UP000481421">
    <property type="component" value="Unassembled WGS sequence"/>
</dbReference>
<evidence type="ECO:0000313" key="7">
    <source>
        <dbReference type="Proteomes" id="UP000481421"/>
    </source>
</evidence>
<evidence type="ECO:0000256" key="3">
    <source>
        <dbReference type="PIRSR" id="PIRSR001359-1"/>
    </source>
</evidence>
<dbReference type="RefSeq" id="WP_164615391.1">
    <property type="nucleotide sequence ID" value="NZ_JAAIKE010000014.1"/>
</dbReference>
<feature type="binding site" evidence="4">
    <location>
        <begin position="230"/>
        <end position="233"/>
    </location>
    <ligand>
        <name>dihydroxyacetone phosphate</name>
        <dbReference type="ChEBI" id="CHEBI:57642"/>
    </ligand>
</feature>
<dbReference type="NCBIfam" id="TIGR00167">
    <property type="entry name" value="cbbA"/>
    <property type="match status" value="1"/>
</dbReference>
<dbReference type="PIRSF" id="PIRSF001359">
    <property type="entry name" value="F_bP_aldolase_II"/>
    <property type="match status" value="1"/>
</dbReference>
<dbReference type="GO" id="GO:0016832">
    <property type="term" value="F:aldehyde-lyase activity"/>
    <property type="evidence" value="ECO:0007669"/>
    <property type="project" value="InterPro"/>
</dbReference>
<evidence type="ECO:0000313" key="6">
    <source>
        <dbReference type="EMBL" id="NEX48602.1"/>
    </source>
</evidence>
<protein>
    <submittedName>
        <fullName evidence="6">Class II fructose-bisphosphate aldolase</fullName>
    </submittedName>
</protein>
<dbReference type="Pfam" id="PF01116">
    <property type="entry name" value="F_bP_aldolase"/>
    <property type="match status" value="1"/>
</dbReference>
<evidence type="ECO:0000256" key="4">
    <source>
        <dbReference type="PIRSR" id="PIRSR001359-2"/>
    </source>
</evidence>
<dbReference type="PANTHER" id="PTHR30304:SF0">
    <property type="entry name" value="D-TAGATOSE-1,6-BISPHOSPHATE ALDOLASE SUBUNIT GATY-RELATED"/>
    <property type="match status" value="1"/>
</dbReference>
<reference evidence="6 7" key="1">
    <citation type="submission" date="2020-02" db="EMBL/GenBank/DDBJ databases">
        <title>Rhodobacter algicola sp. nov., isolated from microalga culture.</title>
        <authorList>
            <person name="Park C.-Y."/>
        </authorList>
    </citation>
    <scope>NUCLEOTIDE SEQUENCE [LARGE SCALE GENOMIC DNA]</scope>
    <source>
        <strain evidence="6 7">ETT8</strain>
    </source>
</reference>
<feature type="binding site" evidence="4">
    <location>
        <position position="181"/>
    </location>
    <ligand>
        <name>dihydroxyacetone phosphate</name>
        <dbReference type="ChEBI" id="CHEBI:57642"/>
    </ligand>
</feature>
<dbReference type="InterPro" id="IPR013785">
    <property type="entry name" value="Aldolase_TIM"/>
</dbReference>
<feature type="binding site" evidence="5">
    <location>
        <position position="180"/>
    </location>
    <ligand>
        <name>Zn(2+)</name>
        <dbReference type="ChEBI" id="CHEBI:29105"/>
        <label>1</label>
        <note>catalytic</note>
    </ligand>
</feature>
<comment type="pathway">
    <text evidence="1">Carbohydrate biosynthesis; Calvin cycle.</text>
</comment>
<comment type="caution">
    <text evidence="6">The sequence shown here is derived from an EMBL/GenBank/DDBJ whole genome shotgun (WGS) entry which is preliminary data.</text>
</comment>
<keyword evidence="7" id="KW-1185">Reference proteome</keyword>
<gene>
    <name evidence="6" type="ORF">G3572_20605</name>
</gene>
<keyword evidence="5" id="KW-0479">Metal-binding</keyword>
<feature type="binding site" evidence="5">
    <location>
        <position position="83"/>
    </location>
    <ligand>
        <name>Zn(2+)</name>
        <dbReference type="ChEBI" id="CHEBI:29105"/>
        <label>1</label>
        <note>catalytic</note>
    </ligand>
</feature>
<evidence type="ECO:0000256" key="1">
    <source>
        <dbReference type="ARBA" id="ARBA00005215"/>
    </source>
</evidence>
<dbReference type="GO" id="GO:0019253">
    <property type="term" value="P:reductive pentose-phosphate cycle"/>
    <property type="evidence" value="ECO:0007669"/>
    <property type="project" value="UniProtKB-UniPathway"/>
</dbReference>
<feature type="binding site" evidence="5">
    <location>
        <position position="134"/>
    </location>
    <ligand>
        <name>Zn(2+)</name>
        <dbReference type="ChEBI" id="CHEBI:29105"/>
        <label>2</label>
    </ligand>
</feature>
<feature type="binding site" evidence="5">
    <location>
        <position position="208"/>
    </location>
    <ligand>
        <name>Zn(2+)</name>
        <dbReference type="ChEBI" id="CHEBI:29105"/>
        <label>1</label>
        <note>catalytic</note>
    </ligand>
</feature>
<evidence type="ECO:0000256" key="5">
    <source>
        <dbReference type="PIRSR" id="PIRSR001359-3"/>
    </source>
</evidence>